<reference evidence="1 2" key="1">
    <citation type="submission" date="2016-08" db="EMBL/GenBank/DDBJ databases">
        <title>Genome sequencing of Vibrio scophthalmi strain FP3289, an isolated from Paralichthys olivaceus.</title>
        <authorList>
            <person name="Han H.-J."/>
        </authorList>
    </citation>
    <scope>NUCLEOTIDE SEQUENCE [LARGE SCALE GENOMIC DNA]</scope>
    <source>
        <strain evidence="1 2">FP3289</strain>
    </source>
</reference>
<evidence type="ECO:0000313" key="2">
    <source>
        <dbReference type="Proteomes" id="UP000095131"/>
    </source>
</evidence>
<protein>
    <submittedName>
        <fullName evidence="1">Uncharacterized protein</fullName>
    </submittedName>
</protein>
<dbReference type="InterPro" id="IPR015421">
    <property type="entry name" value="PyrdxlP-dep_Trfase_major"/>
</dbReference>
<proteinExistence type="predicted"/>
<name>A0A1E3WH38_9VIBR</name>
<dbReference type="Proteomes" id="UP000095131">
    <property type="component" value="Unassembled WGS sequence"/>
</dbReference>
<dbReference type="PATRIC" id="fig|45658.8.peg.4212"/>
<accession>A0A1E3WH38</accession>
<gene>
    <name evidence="1" type="ORF">VSF3289_04231</name>
</gene>
<dbReference type="SUPFAM" id="SSF53383">
    <property type="entry name" value="PLP-dependent transferases"/>
    <property type="match status" value="1"/>
</dbReference>
<dbReference type="EMBL" id="MDCJ01000007">
    <property type="protein sequence ID" value="ODS05090.1"/>
    <property type="molecule type" value="Genomic_DNA"/>
</dbReference>
<dbReference type="AlphaFoldDB" id="A0A1E3WH38"/>
<dbReference type="Gene3D" id="3.40.640.10">
    <property type="entry name" value="Type I PLP-dependent aspartate aminotransferase-like (Major domain)"/>
    <property type="match status" value="1"/>
</dbReference>
<organism evidence="1 2">
    <name type="scientific">Vibrio scophthalmi</name>
    <dbReference type="NCBI Taxonomy" id="45658"/>
    <lineage>
        <taxon>Bacteria</taxon>
        <taxon>Pseudomonadati</taxon>
        <taxon>Pseudomonadota</taxon>
        <taxon>Gammaproteobacteria</taxon>
        <taxon>Vibrionales</taxon>
        <taxon>Vibrionaceae</taxon>
        <taxon>Vibrio</taxon>
    </lineage>
</organism>
<comment type="caution">
    <text evidence="1">The sequence shown here is derived from an EMBL/GenBank/DDBJ whole genome shotgun (WGS) entry which is preliminary data.</text>
</comment>
<sequence length="94" mass="10738">MLSAITLYFGHHVEVISQAAGLHITLRWQGKIDEETLRQRALNINLILRTLSYYQPHAKSGRDWHGVVLGFGNTPLEQIPVLVEQLANEFFKNN</sequence>
<evidence type="ECO:0000313" key="1">
    <source>
        <dbReference type="EMBL" id="ODS05090.1"/>
    </source>
</evidence>
<dbReference type="InterPro" id="IPR015424">
    <property type="entry name" value="PyrdxlP-dep_Trfase"/>
</dbReference>